<dbReference type="Pfam" id="PF02321">
    <property type="entry name" value="OEP"/>
    <property type="match status" value="2"/>
</dbReference>
<keyword evidence="2" id="KW-1134">Transmembrane beta strand</keyword>
<keyword evidence="2" id="KW-0812">Transmembrane</keyword>
<dbReference type="InterPro" id="IPR010131">
    <property type="entry name" value="MdtP/NodT-like"/>
</dbReference>
<dbReference type="Gene3D" id="1.20.1600.10">
    <property type="entry name" value="Outer membrane efflux proteins (OEP)"/>
    <property type="match status" value="1"/>
</dbReference>
<name>A0ABT0B3B4_9SPHN</name>
<keyword evidence="2" id="KW-0564">Palmitate</keyword>
<comment type="subcellular location">
    <subcellularLocation>
        <location evidence="2">Cell membrane</location>
        <topology evidence="2">Lipid-anchor</topology>
    </subcellularLocation>
</comment>
<keyword evidence="2" id="KW-0732">Signal</keyword>
<dbReference type="InterPro" id="IPR003423">
    <property type="entry name" value="OMP_efflux"/>
</dbReference>
<dbReference type="SUPFAM" id="SSF56954">
    <property type="entry name" value="Outer membrane efflux proteins (OEP)"/>
    <property type="match status" value="1"/>
</dbReference>
<evidence type="ECO:0000313" key="4">
    <source>
        <dbReference type="Proteomes" id="UP001162880"/>
    </source>
</evidence>
<proteinExistence type="inferred from homology"/>
<protein>
    <submittedName>
        <fullName evidence="3">TolC family protein</fullName>
    </submittedName>
</protein>
<evidence type="ECO:0000313" key="3">
    <source>
        <dbReference type="EMBL" id="MCJ2179394.1"/>
    </source>
</evidence>
<dbReference type="Proteomes" id="UP001162880">
    <property type="component" value="Unassembled WGS sequence"/>
</dbReference>
<reference evidence="3" key="1">
    <citation type="submission" date="2022-03" db="EMBL/GenBank/DDBJ databases">
        <title>Identification of a novel bacterium isolated from mangrove sediments.</title>
        <authorList>
            <person name="Pan X."/>
        </authorList>
    </citation>
    <scope>NUCLEOTIDE SEQUENCE</scope>
    <source>
        <strain evidence="3">B2580</strain>
    </source>
</reference>
<dbReference type="Gene3D" id="2.20.200.10">
    <property type="entry name" value="Outer membrane efflux proteins (OEP)"/>
    <property type="match status" value="1"/>
</dbReference>
<dbReference type="PANTHER" id="PTHR30203">
    <property type="entry name" value="OUTER MEMBRANE CATION EFFLUX PROTEIN"/>
    <property type="match status" value="1"/>
</dbReference>
<organism evidence="3 4">
    <name type="scientific">Novosphingobium album</name>
    <name type="common">ex Hu et al. 2023</name>
    <dbReference type="NCBI Taxonomy" id="2930093"/>
    <lineage>
        <taxon>Bacteria</taxon>
        <taxon>Pseudomonadati</taxon>
        <taxon>Pseudomonadota</taxon>
        <taxon>Alphaproteobacteria</taxon>
        <taxon>Sphingomonadales</taxon>
        <taxon>Sphingomonadaceae</taxon>
        <taxon>Novosphingobium</taxon>
    </lineage>
</organism>
<comment type="similarity">
    <text evidence="1 2">Belongs to the outer membrane factor (OMF) (TC 1.B.17) family.</text>
</comment>
<dbReference type="NCBIfam" id="TIGR01845">
    <property type="entry name" value="outer_NodT"/>
    <property type="match status" value="1"/>
</dbReference>
<dbReference type="RefSeq" id="WP_243994320.1">
    <property type="nucleotide sequence ID" value="NZ_JALHLE010000018.1"/>
</dbReference>
<gene>
    <name evidence="3" type="ORF">MTR64_12505</name>
</gene>
<evidence type="ECO:0000256" key="1">
    <source>
        <dbReference type="ARBA" id="ARBA00007613"/>
    </source>
</evidence>
<keyword evidence="2" id="KW-0472">Membrane</keyword>
<evidence type="ECO:0000256" key="2">
    <source>
        <dbReference type="RuleBase" id="RU362097"/>
    </source>
</evidence>
<sequence length="472" mass="49575">MRAPSLLPVATLALALTLSGCAAAGPDYVLQKDAAARAPSAQGRFLSAQGPAFESEALPDRWWHLYEDPRLDALIGQALSANADLREADANLRRADALVREAAGQRSLSTTAHADAGIERDYSTDSAGTNLPGVITYGLGLSLSYPLDLKGKLRRAIEASEADRDAVAAARDAVRISVAASTARAYAGVCAANYQIATVEKVIVLQQETLDATQRLQKGGRGTAFDVSRAGTAVETSKASLPALMAARRNGLYLLAALLGRPPADYPHDVEDCATLPRLPLPMPVGDGTALIRRRPGIRQAERTLAASTARIGVAMADLYPQVSIGGGLVNGGQLADIGSSHSFGFSLGPLLSWSFPNRPVIKARIDAANAQTEADLAHFDSVVLEALRGTEVALETYARGRERTEALRRAAASAQVSADQAGKLFHFGRSDFLSLLSAQGALATAQVNYAAAQSELVDRQIAVFLALGGGW</sequence>
<keyword evidence="2" id="KW-0449">Lipoprotein</keyword>
<accession>A0ABT0B3B4</accession>
<comment type="caution">
    <text evidence="3">The sequence shown here is derived from an EMBL/GenBank/DDBJ whole genome shotgun (WGS) entry which is preliminary data.</text>
</comment>
<dbReference type="EMBL" id="JALHLE010000018">
    <property type="protein sequence ID" value="MCJ2179394.1"/>
    <property type="molecule type" value="Genomic_DNA"/>
</dbReference>
<feature type="chain" id="PRO_5044979127" evidence="2">
    <location>
        <begin position="25"/>
        <end position="472"/>
    </location>
</feature>
<feature type="signal peptide" evidence="2">
    <location>
        <begin position="1"/>
        <end position="24"/>
    </location>
</feature>
<dbReference type="PROSITE" id="PS51257">
    <property type="entry name" value="PROKAR_LIPOPROTEIN"/>
    <property type="match status" value="1"/>
</dbReference>
<dbReference type="PANTHER" id="PTHR30203:SF21">
    <property type="entry name" value="OUTER MEMBRANE COMPONENT OF MULTIDRUG EFFLUX PUMP-RELATED"/>
    <property type="match status" value="1"/>
</dbReference>
<keyword evidence="4" id="KW-1185">Reference proteome</keyword>